<evidence type="ECO:0000313" key="2">
    <source>
        <dbReference type="Proteomes" id="UP000828390"/>
    </source>
</evidence>
<dbReference type="AlphaFoldDB" id="A0A9D4NGK7"/>
<proteinExistence type="predicted"/>
<reference evidence="1" key="2">
    <citation type="submission" date="2020-11" db="EMBL/GenBank/DDBJ databases">
        <authorList>
            <person name="McCartney M.A."/>
            <person name="Auch B."/>
            <person name="Kono T."/>
            <person name="Mallez S."/>
            <person name="Becker A."/>
            <person name="Gohl D.M."/>
            <person name="Silverstein K.A.T."/>
            <person name="Koren S."/>
            <person name="Bechman K.B."/>
            <person name="Herman A."/>
            <person name="Abrahante J.E."/>
            <person name="Garbe J."/>
        </authorList>
    </citation>
    <scope>NUCLEOTIDE SEQUENCE</scope>
    <source>
        <strain evidence="1">Duluth1</strain>
        <tissue evidence="1">Whole animal</tissue>
    </source>
</reference>
<dbReference type="Proteomes" id="UP000828390">
    <property type="component" value="Unassembled WGS sequence"/>
</dbReference>
<reference evidence="1" key="1">
    <citation type="journal article" date="2019" name="bioRxiv">
        <title>The Genome of the Zebra Mussel, Dreissena polymorpha: A Resource for Invasive Species Research.</title>
        <authorList>
            <person name="McCartney M.A."/>
            <person name="Auch B."/>
            <person name="Kono T."/>
            <person name="Mallez S."/>
            <person name="Zhang Y."/>
            <person name="Obille A."/>
            <person name="Becker A."/>
            <person name="Abrahante J.E."/>
            <person name="Garbe J."/>
            <person name="Badalamenti J.P."/>
            <person name="Herman A."/>
            <person name="Mangelson H."/>
            <person name="Liachko I."/>
            <person name="Sullivan S."/>
            <person name="Sone E.D."/>
            <person name="Koren S."/>
            <person name="Silverstein K.A.T."/>
            <person name="Beckman K.B."/>
            <person name="Gohl D.M."/>
        </authorList>
    </citation>
    <scope>NUCLEOTIDE SEQUENCE</scope>
    <source>
        <strain evidence="1">Duluth1</strain>
        <tissue evidence="1">Whole animal</tissue>
    </source>
</reference>
<dbReference type="Gene3D" id="3.40.50.2300">
    <property type="match status" value="1"/>
</dbReference>
<comment type="caution">
    <text evidence="1">The sequence shown here is derived from an EMBL/GenBank/DDBJ whole genome shotgun (WGS) entry which is preliminary data.</text>
</comment>
<evidence type="ECO:0000313" key="1">
    <source>
        <dbReference type="EMBL" id="KAH3893921.1"/>
    </source>
</evidence>
<dbReference type="EMBL" id="JAIWYP010000001">
    <property type="protein sequence ID" value="KAH3893921.1"/>
    <property type="molecule type" value="Genomic_DNA"/>
</dbReference>
<accession>A0A9D4NGK7</accession>
<protein>
    <submittedName>
        <fullName evidence="1">Uncharacterized protein</fullName>
    </submittedName>
</protein>
<organism evidence="1 2">
    <name type="scientific">Dreissena polymorpha</name>
    <name type="common">Zebra mussel</name>
    <name type="synonym">Mytilus polymorpha</name>
    <dbReference type="NCBI Taxonomy" id="45954"/>
    <lineage>
        <taxon>Eukaryota</taxon>
        <taxon>Metazoa</taxon>
        <taxon>Spiralia</taxon>
        <taxon>Lophotrochozoa</taxon>
        <taxon>Mollusca</taxon>
        <taxon>Bivalvia</taxon>
        <taxon>Autobranchia</taxon>
        <taxon>Heteroconchia</taxon>
        <taxon>Euheterodonta</taxon>
        <taxon>Imparidentia</taxon>
        <taxon>Neoheterodontei</taxon>
        <taxon>Myida</taxon>
        <taxon>Dreissenoidea</taxon>
        <taxon>Dreissenidae</taxon>
        <taxon>Dreissena</taxon>
    </lineage>
</organism>
<gene>
    <name evidence="1" type="ORF">DPMN_018073</name>
</gene>
<keyword evidence="2" id="KW-1185">Reference proteome</keyword>
<name>A0A9D4NGK7_DREPO</name>
<sequence>MSMIVSVSVRALLKEYGWRHVAVIYDEQEVFYKNAGPSMIEDFKHDPDFPDPYELKFNRTDNWLPEETMEDASAHARGIRK</sequence>